<dbReference type="KEGG" id="hde:HDEF_1095"/>
<keyword evidence="2" id="KW-1185">Reference proteome</keyword>
<accession>C4K5C6</accession>
<dbReference type="Proteomes" id="UP000002334">
    <property type="component" value="Chromosome"/>
</dbReference>
<organism evidence="1 2">
    <name type="scientific">Hamiltonella defensa subsp. Acyrthosiphon pisum (strain 5AT)</name>
    <dbReference type="NCBI Taxonomy" id="572265"/>
    <lineage>
        <taxon>Bacteria</taxon>
        <taxon>Pseudomonadati</taxon>
        <taxon>Pseudomonadota</taxon>
        <taxon>Gammaproteobacteria</taxon>
        <taxon>Enterobacterales</taxon>
        <taxon>Enterobacteriaceae</taxon>
        <taxon>aphid secondary symbionts</taxon>
        <taxon>Candidatus Williamhamiltonella</taxon>
    </lineage>
</organism>
<dbReference type="HOGENOM" id="CLU_3365309_0_0_6"/>
<evidence type="ECO:0000313" key="2">
    <source>
        <dbReference type="Proteomes" id="UP000002334"/>
    </source>
</evidence>
<gene>
    <name evidence="1" type="ordered locus">HDEF_1095</name>
</gene>
<proteinExistence type="predicted"/>
<evidence type="ECO:0000313" key="1">
    <source>
        <dbReference type="EMBL" id="ACQ67769.1"/>
    </source>
</evidence>
<name>C4K5C6_HAMD5</name>
<dbReference type="AlphaFoldDB" id="C4K5C6"/>
<protein>
    <submittedName>
        <fullName evidence="1">Uncharacterized protein</fullName>
    </submittedName>
</protein>
<dbReference type="EMBL" id="CP001277">
    <property type="protein sequence ID" value="ACQ67769.1"/>
    <property type="molecule type" value="Genomic_DNA"/>
</dbReference>
<sequence>MQVDFDDGCILKDKCKITVNFFKKKKEIKHGENCG</sequence>
<reference evidence="1 2" key="1">
    <citation type="journal article" date="2009" name="Proc. Natl. Acad. Sci. U.S.A.">
        <title>Hamiltonella defensa, genome evolution of protective bacterial endosymbiont from pathogenic ancestors.</title>
        <authorList>
            <person name="Degnan P.H."/>
            <person name="Yu Y."/>
            <person name="Sisneros N."/>
            <person name="Wing R.A."/>
            <person name="Moran N.A."/>
        </authorList>
    </citation>
    <scope>NUCLEOTIDE SEQUENCE [LARGE SCALE GENOMIC DNA]</scope>
    <source>
        <strain evidence="2">5AT</strain>
    </source>
</reference>